<accession>A0A6B1D6Y0</accession>
<protein>
    <submittedName>
        <fullName evidence="1">DUF2335 domain-containing protein</fullName>
    </submittedName>
</protein>
<evidence type="ECO:0000313" key="1">
    <source>
        <dbReference type="EMBL" id="MYC95314.1"/>
    </source>
</evidence>
<name>A0A6B1D6Y0_9CHLR</name>
<dbReference type="InterPro" id="IPR019284">
    <property type="entry name" value="RP532"/>
</dbReference>
<organism evidence="1">
    <name type="scientific">Caldilineaceae bacterium SB0661_bin_32</name>
    <dbReference type="NCBI Taxonomy" id="2605255"/>
    <lineage>
        <taxon>Bacteria</taxon>
        <taxon>Bacillati</taxon>
        <taxon>Chloroflexota</taxon>
        <taxon>Caldilineae</taxon>
        <taxon>Caldilineales</taxon>
        <taxon>Caldilineaceae</taxon>
    </lineage>
</organism>
<reference evidence="1" key="1">
    <citation type="submission" date="2019-09" db="EMBL/GenBank/DDBJ databases">
        <title>Characterisation of the sponge microbiome using genome-centric metagenomics.</title>
        <authorList>
            <person name="Engelberts J.P."/>
            <person name="Robbins S.J."/>
            <person name="De Goeij J.M."/>
            <person name="Aranda M."/>
            <person name="Bell S.C."/>
            <person name="Webster N.S."/>
        </authorList>
    </citation>
    <scope>NUCLEOTIDE SEQUENCE</scope>
    <source>
        <strain evidence="1">SB0661_bin_32</strain>
    </source>
</reference>
<dbReference type="Pfam" id="PF10097">
    <property type="entry name" value="DUF2335"/>
    <property type="match status" value="1"/>
</dbReference>
<gene>
    <name evidence="1" type="ORF">F4X14_10105</name>
</gene>
<proteinExistence type="predicted"/>
<comment type="caution">
    <text evidence="1">The sequence shown here is derived from an EMBL/GenBank/DDBJ whole genome shotgun (WGS) entry which is preliminary data.</text>
</comment>
<dbReference type="AlphaFoldDB" id="A0A6B1D6Y0"/>
<dbReference type="EMBL" id="VXMH01000051">
    <property type="protein sequence ID" value="MYC95314.1"/>
    <property type="molecule type" value="Genomic_DNA"/>
</dbReference>
<sequence>MVTGAADRILTLTEKQSEHRMDLERSVVSENLKQSKLGRWVGFCQMGSKVTRVRSATRTRNIRAKYSMEYL</sequence>